<evidence type="ECO:0000313" key="10">
    <source>
        <dbReference type="EMBL" id="MDW0115010.1"/>
    </source>
</evidence>
<dbReference type="InterPro" id="IPR019756">
    <property type="entry name" value="Pept_S26A_signal_pept_1_Ser-AS"/>
</dbReference>
<dbReference type="PRINTS" id="PR00727">
    <property type="entry name" value="LEADERPTASE"/>
</dbReference>
<dbReference type="InterPro" id="IPR000223">
    <property type="entry name" value="Pept_S26A_signal_pept_1"/>
</dbReference>
<dbReference type="PROSITE" id="PS00761">
    <property type="entry name" value="SPASE_I_3"/>
    <property type="match status" value="1"/>
</dbReference>
<sequence>MGGFSLKTETKKEVWSWIKSIVIACVLVFVIRQFLFAPVLVSGQSMEPTFESENRVVISKIHKLDHFDLIVFHAPGSKEDYIKRVIGLPGDTVEMKDDKLFINGKEYEETYVQANKERIFENQKLTEDFEVTVPEGQLFVLGDNRRNSTDSRTIGCIDESAVVGKVGFRFYPFNSIGIPK</sequence>
<evidence type="ECO:0000256" key="1">
    <source>
        <dbReference type="ARBA" id="ARBA00000677"/>
    </source>
</evidence>
<dbReference type="NCBIfam" id="TIGR02227">
    <property type="entry name" value="sigpep_I_bact"/>
    <property type="match status" value="1"/>
</dbReference>
<gene>
    <name evidence="10" type="primary">lepB</name>
    <name evidence="10" type="ORF">QT711_17760</name>
</gene>
<evidence type="ECO:0000256" key="3">
    <source>
        <dbReference type="ARBA" id="ARBA00009370"/>
    </source>
</evidence>
<feature type="domain" description="Peptidase S26" evidence="9">
    <location>
        <begin position="15"/>
        <end position="171"/>
    </location>
</feature>
<evidence type="ECO:0000313" key="11">
    <source>
        <dbReference type="Proteomes" id="UP001282284"/>
    </source>
</evidence>
<keyword evidence="7" id="KW-0472">Membrane</keyword>
<dbReference type="InterPro" id="IPR019533">
    <property type="entry name" value="Peptidase_S26"/>
</dbReference>
<proteinExistence type="inferred from homology"/>
<keyword evidence="5 7" id="KW-0645">Protease</keyword>
<reference evidence="10 11" key="1">
    <citation type="submission" date="2023-06" db="EMBL/GenBank/DDBJ databases">
        <title>Sporosarcina sp. nov., isolated from Korean traditional fermented seafood 'Jeotgal'.</title>
        <authorList>
            <person name="Yang A.I."/>
            <person name="Shin N.-R."/>
        </authorList>
    </citation>
    <scope>NUCLEOTIDE SEQUENCE [LARGE SCALE GENOMIC DNA]</scope>
    <source>
        <strain evidence="10 11">KCTC13119</strain>
    </source>
</reference>
<dbReference type="PANTHER" id="PTHR43390:SF1">
    <property type="entry name" value="CHLOROPLAST PROCESSING PEPTIDASE"/>
    <property type="match status" value="1"/>
</dbReference>
<dbReference type="Pfam" id="PF10502">
    <property type="entry name" value="Peptidase_S26"/>
    <property type="match status" value="1"/>
</dbReference>
<dbReference type="SUPFAM" id="SSF51306">
    <property type="entry name" value="LexA/Signal peptidase"/>
    <property type="match status" value="1"/>
</dbReference>
<feature type="transmembrane region" description="Helical" evidence="7">
    <location>
        <begin position="21"/>
        <end position="41"/>
    </location>
</feature>
<name>A0ABU4GDE8_9BACL</name>
<comment type="subcellular location">
    <subcellularLocation>
        <location evidence="2">Cell membrane</location>
        <topology evidence="2">Single-pass type II membrane protein</topology>
    </subcellularLocation>
    <subcellularLocation>
        <location evidence="8">Membrane</location>
        <topology evidence="8">Single-pass type II membrane protein</topology>
    </subcellularLocation>
</comment>
<dbReference type="PROSITE" id="PS00501">
    <property type="entry name" value="SPASE_I_1"/>
    <property type="match status" value="1"/>
</dbReference>
<dbReference type="InterPro" id="IPR019758">
    <property type="entry name" value="Pept_S26A_signal_pept_1_CS"/>
</dbReference>
<evidence type="ECO:0000256" key="2">
    <source>
        <dbReference type="ARBA" id="ARBA00004401"/>
    </source>
</evidence>
<accession>A0ABU4GDE8</accession>
<dbReference type="EC" id="3.4.21.89" evidence="4 7"/>
<keyword evidence="11" id="KW-1185">Reference proteome</keyword>
<dbReference type="GO" id="GO:0009003">
    <property type="term" value="F:signal peptidase activity"/>
    <property type="evidence" value="ECO:0007669"/>
    <property type="project" value="UniProtKB-EC"/>
</dbReference>
<keyword evidence="7" id="KW-1133">Transmembrane helix</keyword>
<evidence type="ECO:0000256" key="6">
    <source>
        <dbReference type="ARBA" id="ARBA00022801"/>
    </source>
</evidence>
<keyword evidence="6 7" id="KW-0378">Hydrolase</keyword>
<evidence type="ECO:0000256" key="8">
    <source>
        <dbReference type="RuleBase" id="RU362042"/>
    </source>
</evidence>
<dbReference type="CDD" id="cd06530">
    <property type="entry name" value="S26_SPase_I"/>
    <property type="match status" value="1"/>
</dbReference>
<dbReference type="InterPro" id="IPR019757">
    <property type="entry name" value="Pept_S26A_signal_pept_1_Lys-AS"/>
</dbReference>
<comment type="caution">
    <text evidence="10">The sequence shown here is derived from an EMBL/GenBank/DDBJ whole genome shotgun (WGS) entry which is preliminary data.</text>
</comment>
<organism evidence="10 11">
    <name type="scientific">Sporosarcina saromensis</name>
    <dbReference type="NCBI Taxonomy" id="359365"/>
    <lineage>
        <taxon>Bacteria</taxon>
        <taxon>Bacillati</taxon>
        <taxon>Bacillota</taxon>
        <taxon>Bacilli</taxon>
        <taxon>Bacillales</taxon>
        <taxon>Caryophanaceae</taxon>
        <taxon>Sporosarcina</taxon>
    </lineage>
</organism>
<evidence type="ECO:0000256" key="5">
    <source>
        <dbReference type="ARBA" id="ARBA00022670"/>
    </source>
</evidence>
<dbReference type="PANTHER" id="PTHR43390">
    <property type="entry name" value="SIGNAL PEPTIDASE I"/>
    <property type="match status" value="1"/>
</dbReference>
<evidence type="ECO:0000259" key="9">
    <source>
        <dbReference type="Pfam" id="PF10502"/>
    </source>
</evidence>
<comment type="catalytic activity">
    <reaction evidence="1 7">
        <text>Cleavage of hydrophobic, N-terminal signal or leader sequences from secreted and periplasmic proteins.</text>
        <dbReference type="EC" id="3.4.21.89"/>
    </reaction>
</comment>
<comment type="similarity">
    <text evidence="3 8">Belongs to the peptidase S26 family.</text>
</comment>
<dbReference type="InterPro" id="IPR036286">
    <property type="entry name" value="LexA/Signal_pep-like_sf"/>
</dbReference>
<evidence type="ECO:0000256" key="4">
    <source>
        <dbReference type="ARBA" id="ARBA00013208"/>
    </source>
</evidence>
<dbReference type="Proteomes" id="UP001282284">
    <property type="component" value="Unassembled WGS sequence"/>
</dbReference>
<dbReference type="Gene3D" id="2.10.109.10">
    <property type="entry name" value="Umud Fragment, subunit A"/>
    <property type="match status" value="1"/>
</dbReference>
<dbReference type="PROSITE" id="PS00760">
    <property type="entry name" value="SPASE_I_2"/>
    <property type="match status" value="1"/>
</dbReference>
<dbReference type="EMBL" id="JAUBDI010000026">
    <property type="protein sequence ID" value="MDW0115010.1"/>
    <property type="molecule type" value="Genomic_DNA"/>
</dbReference>
<keyword evidence="7" id="KW-0812">Transmembrane</keyword>
<protein>
    <recommendedName>
        <fullName evidence="4 7">Signal peptidase I</fullName>
        <ecNumber evidence="4 7">3.4.21.89</ecNumber>
    </recommendedName>
</protein>
<evidence type="ECO:0000256" key="7">
    <source>
        <dbReference type="RuleBase" id="RU003993"/>
    </source>
</evidence>